<dbReference type="Ensembl" id="ENSCSAVT00000000644.1">
    <property type="protein sequence ID" value="ENSCSAVP00000000637.1"/>
    <property type="gene ID" value="ENSCSAVG00000000358.1"/>
</dbReference>
<protein>
    <submittedName>
        <fullName evidence="1">Uncharacterized protein</fullName>
    </submittedName>
</protein>
<reference evidence="1" key="2">
    <citation type="submission" date="2025-08" db="UniProtKB">
        <authorList>
            <consortium name="Ensembl"/>
        </authorList>
    </citation>
    <scope>IDENTIFICATION</scope>
</reference>
<organism evidence="1 2">
    <name type="scientific">Ciona savignyi</name>
    <name type="common">Pacific transparent sea squirt</name>
    <dbReference type="NCBI Taxonomy" id="51511"/>
    <lineage>
        <taxon>Eukaryota</taxon>
        <taxon>Metazoa</taxon>
        <taxon>Chordata</taxon>
        <taxon>Tunicata</taxon>
        <taxon>Ascidiacea</taxon>
        <taxon>Phlebobranchia</taxon>
        <taxon>Cionidae</taxon>
        <taxon>Ciona</taxon>
    </lineage>
</organism>
<keyword evidence="2" id="KW-1185">Reference proteome</keyword>
<dbReference type="AlphaFoldDB" id="H2Y5N9"/>
<reference evidence="2" key="1">
    <citation type="submission" date="2003-08" db="EMBL/GenBank/DDBJ databases">
        <authorList>
            <person name="Birren B."/>
            <person name="Nusbaum C."/>
            <person name="Abebe A."/>
            <person name="Abouelleil A."/>
            <person name="Adekoya E."/>
            <person name="Ait-zahra M."/>
            <person name="Allen N."/>
            <person name="Allen T."/>
            <person name="An P."/>
            <person name="Anderson M."/>
            <person name="Anderson S."/>
            <person name="Arachchi H."/>
            <person name="Armbruster J."/>
            <person name="Bachantsang P."/>
            <person name="Baldwin J."/>
            <person name="Barry A."/>
            <person name="Bayul T."/>
            <person name="Blitshsteyn B."/>
            <person name="Bloom T."/>
            <person name="Blye J."/>
            <person name="Boguslavskiy L."/>
            <person name="Borowsky M."/>
            <person name="Boukhgalter B."/>
            <person name="Brunache A."/>
            <person name="Butler J."/>
            <person name="Calixte N."/>
            <person name="Calvo S."/>
            <person name="Camarata J."/>
            <person name="Campo K."/>
            <person name="Chang J."/>
            <person name="Cheshatsang Y."/>
            <person name="Citroen M."/>
            <person name="Collymore A."/>
            <person name="Considine T."/>
            <person name="Cook A."/>
            <person name="Cooke P."/>
            <person name="Corum B."/>
            <person name="Cuomo C."/>
            <person name="David R."/>
            <person name="Dawoe T."/>
            <person name="Degray S."/>
            <person name="Dodge S."/>
            <person name="Dooley K."/>
            <person name="Dorje P."/>
            <person name="Dorjee K."/>
            <person name="Dorris L."/>
            <person name="Duffey N."/>
            <person name="Dupes A."/>
            <person name="Elkins T."/>
            <person name="Engels R."/>
            <person name="Erickson J."/>
            <person name="Farina A."/>
            <person name="Faro S."/>
            <person name="Ferreira P."/>
            <person name="Fischer H."/>
            <person name="Fitzgerald M."/>
            <person name="Foley K."/>
            <person name="Gage D."/>
            <person name="Galagan J."/>
            <person name="Gearin G."/>
            <person name="Gnerre S."/>
            <person name="Gnirke A."/>
            <person name="Goyette A."/>
            <person name="Graham J."/>
            <person name="Grandbois E."/>
            <person name="Gyaltsen K."/>
            <person name="Hafez N."/>
            <person name="Hagopian D."/>
            <person name="Hagos B."/>
            <person name="Hall J."/>
            <person name="Hatcher B."/>
            <person name="Heller A."/>
            <person name="Higgins H."/>
            <person name="Honan T."/>
            <person name="Horn A."/>
            <person name="Houde N."/>
            <person name="Hughes L."/>
            <person name="Hulme W."/>
            <person name="Husby E."/>
            <person name="Iliev I."/>
            <person name="Jaffe D."/>
            <person name="Jones C."/>
            <person name="Kamal M."/>
            <person name="Kamat A."/>
            <person name="Kamvysselis M."/>
            <person name="Karlsson E."/>
            <person name="Kells C."/>
            <person name="Kieu A."/>
            <person name="Kisner P."/>
            <person name="Kodira C."/>
            <person name="Kulbokas E."/>
            <person name="Labutti K."/>
            <person name="Lama D."/>
            <person name="Landers T."/>
            <person name="Leger J."/>
            <person name="Levine S."/>
            <person name="Lewis D."/>
            <person name="Lewis T."/>
            <person name="Lindblad-toh K."/>
            <person name="Liu X."/>
            <person name="Lokyitsang T."/>
            <person name="Lokyitsang Y."/>
            <person name="Lucien O."/>
            <person name="Lui A."/>
            <person name="Ma L.J."/>
            <person name="Mabbitt R."/>
            <person name="Macdonald J."/>
            <person name="Maclean C."/>
            <person name="Major J."/>
            <person name="Manning J."/>
            <person name="Marabella R."/>
            <person name="Maru K."/>
            <person name="Matthews C."/>
            <person name="Mauceli E."/>
            <person name="Mccarthy M."/>
            <person name="Mcdonough S."/>
            <person name="Mcghee T."/>
            <person name="Meldrim J."/>
            <person name="Meneus L."/>
            <person name="Mesirov J."/>
            <person name="Mihalev A."/>
            <person name="Mihova T."/>
            <person name="Mikkelsen T."/>
            <person name="Mlenga V."/>
            <person name="Moru K."/>
            <person name="Mozes J."/>
            <person name="Mulrain L."/>
            <person name="Munson G."/>
            <person name="Naylor J."/>
            <person name="Newes C."/>
            <person name="Nguyen C."/>
            <person name="Nguyen N."/>
            <person name="Nguyen T."/>
            <person name="Nicol R."/>
            <person name="Nielsen C."/>
            <person name="Nizzari M."/>
            <person name="Norbu C."/>
            <person name="Norbu N."/>
            <person name="O'donnell P."/>
            <person name="Okoawo O."/>
            <person name="O'leary S."/>
            <person name="Omotosho B."/>
            <person name="O'neill K."/>
            <person name="Osman S."/>
            <person name="Parker S."/>
            <person name="Perrin D."/>
            <person name="Phunkhang P."/>
            <person name="Piqani B."/>
            <person name="Purcell S."/>
            <person name="Rachupka T."/>
            <person name="Ramasamy U."/>
            <person name="Rameau R."/>
            <person name="Ray V."/>
            <person name="Raymond C."/>
            <person name="Retta R."/>
            <person name="Richardson S."/>
            <person name="Rise C."/>
            <person name="Rodriguez J."/>
            <person name="Rogers J."/>
            <person name="Rogov P."/>
            <person name="Rutman M."/>
            <person name="Schupbach R."/>
            <person name="Seaman C."/>
            <person name="Settipalli S."/>
            <person name="Sharpe T."/>
            <person name="Sheridan J."/>
            <person name="Sherpa N."/>
            <person name="Shi J."/>
            <person name="Smirnov S."/>
            <person name="Smith C."/>
            <person name="Sougnez C."/>
            <person name="Spencer B."/>
            <person name="Stalker J."/>
            <person name="Stange-thomann N."/>
            <person name="Stavropoulos S."/>
            <person name="Stetson K."/>
            <person name="Stone C."/>
            <person name="Stone S."/>
            <person name="Stubbs M."/>
            <person name="Talamas J."/>
            <person name="Tchuinga P."/>
            <person name="Tenzing P."/>
            <person name="Tesfaye S."/>
            <person name="Theodore J."/>
            <person name="Thoulutsang Y."/>
            <person name="Topham K."/>
            <person name="Towey S."/>
            <person name="Tsamla T."/>
            <person name="Tsomo N."/>
            <person name="Vallee D."/>
            <person name="Vassiliev H."/>
            <person name="Venkataraman V."/>
            <person name="Vinson J."/>
            <person name="Vo A."/>
            <person name="Wade C."/>
            <person name="Wang S."/>
            <person name="Wangchuk T."/>
            <person name="Wangdi T."/>
            <person name="Whittaker C."/>
            <person name="Wilkinson J."/>
            <person name="Wu Y."/>
            <person name="Wyman D."/>
            <person name="Yadav S."/>
            <person name="Yang S."/>
            <person name="Yang X."/>
            <person name="Yeager S."/>
            <person name="Yee E."/>
            <person name="Young G."/>
            <person name="Zainoun J."/>
            <person name="Zembeck L."/>
            <person name="Zimmer A."/>
            <person name="Zody M."/>
            <person name="Lander E."/>
        </authorList>
    </citation>
    <scope>NUCLEOTIDE SEQUENCE [LARGE SCALE GENOMIC DNA]</scope>
</reference>
<dbReference type="InParanoid" id="H2Y5N9"/>
<name>H2Y5N9_CIOSA</name>
<dbReference type="Proteomes" id="UP000007875">
    <property type="component" value="Unassembled WGS sequence"/>
</dbReference>
<dbReference type="HOGENOM" id="CLU_3407974_0_0_1"/>
<accession>H2Y5N9</accession>
<proteinExistence type="predicted"/>
<sequence length="30" mass="3461">IAPKHHALPVKILKHNFEFRNITTCTCLSK</sequence>
<evidence type="ECO:0000313" key="2">
    <source>
        <dbReference type="Proteomes" id="UP000007875"/>
    </source>
</evidence>
<reference evidence="1" key="3">
    <citation type="submission" date="2025-09" db="UniProtKB">
        <authorList>
            <consortium name="Ensembl"/>
        </authorList>
    </citation>
    <scope>IDENTIFICATION</scope>
</reference>
<evidence type="ECO:0000313" key="1">
    <source>
        <dbReference type="Ensembl" id="ENSCSAVP00000000637.1"/>
    </source>
</evidence>